<evidence type="ECO:0000256" key="4">
    <source>
        <dbReference type="ARBA" id="ARBA00047942"/>
    </source>
</evidence>
<dbReference type="OrthoDB" id="9773571at2"/>
<organism evidence="6 7">
    <name type="scientific">Methylocella silvestris</name>
    <dbReference type="NCBI Taxonomy" id="199596"/>
    <lineage>
        <taxon>Bacteria</taxon>
        <taxon>Pseudomonadati</taxon>
        <taxon>Pseudomonadota</taxon>
        <taxon>Alphaproteobacteria</taxon>
        <taxon>Hyphomicrobiales</taxon>
        <taxon>Beijerinckiaceae</taxon>
        <taxon>Methylocella</taxon>
    </lineage>
</organism>
<dbReference type="EC" id="2.1.1.72" evidence="1"/>
<dbReference type="GO" id="GO:0032259">
    <property type="term" value="P:methylation"/>
    <property type="evidence" value="ECO:0007669"/>
    <property type="project" value="UniProtKB-KW"/>
</dbReference>
<evidence type="ECO:0000259" key="5">
    <source>
        <dbReference type="Pfam" id="PF01555"/>
    </source>
</evidence>
<dbReference type="PANTHER" id="PTHR13370">
    <property type="entry name" value="RNA METHYLASE-RELATED"/>
    <property type="match status" value="1"/>
</dbReference>
<reference evidence="6 7" key="1">
    <citation type="submission" date="2017-10" db="EMBL/GenBank/DDBJ databases">
        <title>Genome announcement of Methylocella silvestris TVC from permafrost.</title>
        <authorList>
            <person name="Wang J."/>
            <person name="Geng K."/>
            <person name="Ul-Haque F."/>
            <person name="Crombie A.T."/>
            <person name="Street L.E."/>
            <person name="Wookey P.A."/>
            <person name="Murrell J.C."/>
            <person name="Pratscher J."/>
        </authorList>
    </citation>
    <scope>NUCLEOTIDE SEQUENCE [LARGE SCALE GENOMIC DNA]</scope>
    <source>
        <strain evidence="6 7">TVC</strain>
    </source>
</reference>
<feature type="non-terminal residue" evidence="6">
    <location>
        <position position="1"/>
    </location>
</feature>
<comment type="catalytic activity">
    <reaction evidence="4">
        <text>a 2'-deoxyadenosine in DNA + S-adenosyl-L-methionine = an N(6)-methyl-2'-deoxyadenosine in DNA + S-adenosyl-L-homocysteine + H(+)</text>
        <dbReference type="Rhea" id="RHEA:15197"/>
        <dbReference type="Rhea" id="RHEA-COMP:12418"/>
        <dbReference type="Rhea" id="RHEA-COMP:12419"/>
        <dbReference type="ChEBI" id="CHEBI:15378"/>
        <dbReference type="ChEBI" id="CHEBI:57856"/>
        <dbReference type="ChEBI" id="CHEBI:59789"/>
        <dbReference type="ChEBI" id="CHEBI:90615"/>
        <dbReference type="ChEBI" id="CHEBI:90616"/>
        <dbReference type="EC" id="2.1.1.72"/>
    </reaction>
</comment>
<evidence type="ECO:0000256" key="3">
    <source>
        <dbReference type="ARBA" id="ARBA00022679"/>
    </source>
</evidence>
<dbReference type="PRINTS" id="PR00508">
    <property type="entry name" value="S21N4MTFRASE"/>
</dbReference>
<accession>A0A2J7TBN4</accession>
<dbReference type="SUPFAM" id="SSF53335">
    <property type="entry name" value="S-adenosyl-L-methionine-dependent methyltransferases"/>
    <property type="match status" value="1"/>
</dbReference>
<dbReference type="InterPro" id="IPR029063">
    <property type="entry name" value="SAM-dependent_MTases_sf"/>
</dbReference>
<dbReference type="EMBL" id="PDZR01000055">
    <property type="protein sequence ID" value="PNG24178.1"/>
    <property type="molecule type" value="Genomic_DNA"/>
</dbReference>
<dbReference type="GO" id="GO:0005737">
    <property type="term" value="C:cytoplasm"/>
    <property type="evidence" value="ECO:0007669"/>
    <property type="project" value="TreeGrafter"/>
</dbReference>
<dbReference type="GO" id="GO:0008170">
    <property type="term" value="F:N-methyltransferase activity"/>
    <property type="evidence" value="ECO:0007669"/>
    <property type="project" value="InterPro"/>
</dbReference>
<dbReference type="Proteomes" id="UP000236286">
    <property type="component" value="Unassembled WGS sequence"/>
</dbReference>
<keyword evidence="2 6" id="KW-0489">Methyltransferase</keyword>
<dbReference type="InterPro" id="IPR001091">
    <property type="entry name" value="RM_Methyltransferase"/>
</dbReference>
<dbReference type="GO" id="GO:0009007">
    <property type="term" value="F:site-specific DNA-methyltransferase (adenine-specific) activity"/>
    <property type="evidence" value="ECO:0007669"/>
    <property type="project" value="UniProtKB-EC"/>
</dbReference>
<dbReference type="Pfam" id="PF01555">
    <property type="entry name" value="N6_N4_Mtase"/>
    <property type="match status" value="1"/>
</dbReference>
<feature type="domain" description="DNA methylase N-4/N-6" evidence="5">
    <location>
        <begin position="8"/>
        <end position="67"/>
    </location>
</feature>
<evidence type="ECO:0000313" key="7">
    <source>
        <dbReference type="Proteomes" id="UP000236286"/>
    </source>
</evidence>
<comment type="caution">
    <text evidence="6">The sequence shown here is derived from an EMBL/GenBank/DDBJ whole genome shotgun (WGS) entry which is preliminary data.</text>
</comment>
<dbReference type="RefSeq" id="WP_146030352.1">
    <property type="nucleotide sequence ID" value="NZ_PDZR01000055.1"/>
</dbReference>
<keyword evidence="3" id="KW-0808">Transferase</keyword>
<sequence length="101" mass="10942">RGRTRGLDVHPTVKPIAMVADAILDATQRGDIILDPFCGSGTTILAAERVGRRGFGIELDPLYIDLAISRWERMTKQAAIHANGKTFEAIRAERLGANAQG</sequence>
<dbReference type="AlphaFoldDB" id="A0A2J7TBN4"/>
<dbReference type="GO" id="GO:0003677">
    <property type="term" value="F:DNA binding"/>
    <property type="evidence" value="ECO:0007669"/>
    <property type="project" value="InterPro"/>
</dbReference>
<protein>
    <recommendedName>
        <fullName evidence="1">site-specific DNA-methyltransferase (adenine-specific)</fullName>
        <ecNumber evidence="1">2.1.1.72</ecNumber>
    </recommendedName>
</protein>
<dbReference type="InterPro" id="IPR002941">
    <property type="entry name" value="DNA_methylase_N4/N6"/>
</dbReference>
<proteinExistence type="predicted"/>
<evidence type="ECO:0000256" key="2">
    <source>
        <dbReference type="ARBA" id="ARBA00022603"/>
    </source>
</evidence>
<gene>
    <name evidence="6" type="ORF">CR492_20160</name>
</gene>
<dbReference type="PANTHER" id="PTHR13370:SF3">
    <property type="entry name" value="TRNA (GUANINE(10)-N2)-METHYLTRANSFERASE HOMOLOG"/>
    <property type="match status" value="1"/>
</dbReference>
<name>A0A2J7TBN4_METSI</name>
<evidence type="ECO:0000256" key="1">
    <source>
        <dbReference type="ARBA" id="ARBA00011900"/>
    </source>
</evidence>
<dbReference type="Gene3D" id="3.40.50.150">
    <property type="entry name" value="Vaccinia Virus protein VP39"/>
    <property type="match status" value="1"/>
</dbReference>
<evidence type="ECO:0000313" key="6">
    <source>
        <dbReference type="EMBL" id="PNG24178.1"/>
    </source>
</evidence>